<evidence type="ECO:0000256" key="1">
    <source>
        <dbReference type="ARBA" id="ARBA00007109"/>
    </source>
</evidence>
<feature type="domain" description="Di19 zinc-binding" evidence="2">
    <location>
        <begin position="43"/>
        <end position="85"/>
    </location>
</feature>
<dbReference type="InterPro" id="IPR033347">
    <property type="entry name" value="Di19"/>
</dbReference>
<proteinExistence type="inferred from homology"/>
<reference evidence="4 5" key="2">
    <citation type="journal article" date="2017" name="Nature">
        <title>The Apostasia genome and the evolution of orchids.</title>
        <authorList>
            <person name="Zhang G.Q."/>
            <person name="Liu K.W."/>
            <person name="Li Z."/>
            <person name="Lohaus R."/>
            <person name="Hsiao Y.Y."/>
            <person name="Niu S.C."/>
            <person name="Wang J.Y."/>
            <person name="Lin Y.C."/>
            <person name="Xu Q."/>
            <person name="Chen L.J."/>
            <person name="Yoshida K."/>
            <person name="Fujiwara S."/>
            <person name="Wang Z.W."/>
            <person name="Zhang Y.Q."/>
            <person name="Mitsuda N."/>
            <person name="Wang M."/>
            <person name="Liu G.H."/>
            <person name="Pecoraro L."/>
            <person name="Huang H.X."/>
            <person name="Xiao X.J."/>
            <person name="Lin M."/>
            <person name="Wu X.Y."/>
            <person name="Wu W.L."/>
            <person name="Chen Y.Y."/>
            <person name="Chang S.B."/>
            <person name="Sakamoto S."/>
            <person name="Ohme-Takagi M."/>
            <person name="Yagi M."/>
            <person name="Zeng S.J."/>
            <person name="Shen C.Y."/>
            <person name="Yeh C.M."/>
            <person name="Luo Y.B."/>
            <person name="Tsai W.C."/>
            <person name="Van de Peer Y."/>
            <person name="Liu Z.J."/>
        </authorList>
    </citation>
    <scope>NUCLEOTIDE SEQUENCE [LARGE SCALE GENOMIC DNA]</scope>
    <source>
        <tissue evidence="4">The whole plant</tissue>
    </source>
</reference>
<dbReference type="Pfam" id="PF05605">
    <property type="entry name" value="zf-Di19"/>
    <property type="match status" value="1"/>
</dbReference>
<gene>
    <name evidence="4" type="primary">DI19-3</name>
    <name evidence="4" type="ORF">MA16_Dca023667</name>
</gene>
<accession>A0A2I0VDB2</accession>
<dbReference type="Proteomes" id="UP000233837">
    <property type="component" value="Unassembled WGS sequence"/>
</dbReference>
<organism evidence="4 5">
    <name type="scientific">Dendrobium catenatum</name>
    <dbReference type="NCBI Taxonomy" id="906689"/>
    <lineage>
        <taxon>Eukaryota</taxon>
        <taxon>Viridiplantae</taxon>
        <taxon>Streptophyta</taxon>
        <taxon>Embryophyta</taxon>
        <taxon>Tracheophyta</taxon>
        <taxon>Spermatophyta</taxon>
        <taxon>Magnoliopsida</taxon>
        <taxon>Liliopsida</taxon>
        <taxon>Asparagales</taxon>
        <taxon>Orchidaceae</taxon>
        <taxon>Epidendroideae</taxon>
        <taxon>Malaxideae</taxon>
        <taxon>Dendrobiinae</taxon>
        <taxon>Dendrobium</taxon>
    </lineage>
</organism>
<dbReference type="InterPro" id="IPR027935">
    <property type="entry name" value="Di19_C"/>
</dbReference>
<dbReference type="PANTHER" id="PTHR31875:SF26">
    <property type="entry name" value="PROTEIN DEHYDRATION-INDUCED 19-RELATED"/>
    <property type="match status" value="1"/>
</dbReference>
<comment type="similarity">
    <text evidence="1">Belongs to the Di19 family.</text>
</comment>
<protein>
    <submittedName>
        <fullName evidence="4">Protein DEHYDRATION-INDUCED 19 like 3</fullName>
    </submittedName>
</protein>
<evidence type="ECO:0000259" key="2">
    <source>
        <dbReference type="Pfam" id="PF05605"/>
    </source>
</evidence>
<feature type="domain" description="Di19 C-terminal" evidence="3">
    <location>
        <begin position="109"/>
        <end position="206"/>
    </location>
</feature>
<dbReference type="Pfam" id="PF14571">
    <property type="entry name" value="Di19_C"/>
    <property type="match status" value="1"/>
</dbReference>
<dbReference type="OrthoDB" id="6270329at2759"/>
<evidence type="ECO:0000313" key="4">
    <source>
        <dbReference type="EMBL" id="PKU61402.1"/>
    </source>
</evidence>
<dbReference type="AlphaFoldDB" id="A0A2I0VDB2"/>
<sequence length="211" mass="23539">MDSDSWSRISAASKRHQSTLQSRYDQYLGFEEMEGDEDEWRPEFPCPLCDEDFDIVGLCCHIDDDHPFEAKNGVCPICSGGVGVDSDFFKSQHKRRLRKGSSGSHGALNFLRKEVRDGSLQSLLGGSSRLITPSHAAPDPLLSSFISNVSIADSSRIVEPEPLDEGINKISEEKMVESNAQVLSDKVLKEMVRRSQFTQELVLSTIFDEIL</sequence>
<dbReference type="InterPro" id="IPR008598">
    <property type="entry name" value="Di19_Zn-bd"/>
</dbReference>
<dbReference type="EMBL" id="KZ503787">
    <property type="protein sequence ID" value="PKU61402.1"/>
    <property type="molecule type" value="Genomic_DNA"/>
</dbReference>
<evidence type="ECO:0000259" key="3">
    <source>
        <dbReference type="Pfam" id="PF14571"/>
    </source>
</evidence>
<dbReference type="PANTHER" id="PTHR31875">
    <property type="entry name" value="PROTEIN DEHYDRATION-INDUCED 19"/>
    <property type="match status" value="1"/>
</dbReference>
<name>A0A2I0VDB2_9ASPA</name>
<evidence type="ECO:0000313" key="5">
    <source>
        <dbReference type="Proteomes" id="UP000233837"/>
    </source>
</evidence>
<keyword evidence="5" id="KW-1185">Reference proteome</keyword>
<reference evidence="4 5" key="1">
    <citation type="journal article" date="2016" name="Sci. Rep.">
        <title>The Dendrobium catenatum Lindl. genome sequence provides insights into polysaccharide synthase, floral development and adaptive evolution.</title>
        <authorList>
            <person name="Zhang G.Q."/>
            <person name="Xu Q."/>
            <person name="Bian C."/>
            <person name="Tsai W.C."/>
            <person name="Yeh C.M."/>
            <person name="Liu K.W."/>
            <person name="Yoshida K."/>
            <person name="Zhang L.S."/>
            <person name="Chang S.B."/>
            <person name="Chen F."/>
            <person name="Shi Y."/>
            <person name="Su Y.Y."/>
            <person name="Zhang Y.Q."/>
            <person name="Chen L.J."/>
            <person name="Yin Y."/>
            <person name="Lin M."/>
            <person name="Huang H."/>
            <person name="Deng H."/>
            <person name="Wang Z.W."/>
            <person name="Zhu S.L."/>
            <person name="Zhao X."/>
            <person name="Deng C."/>
            <person name="Niu S.C."/>
            <person name="Huang J."/>
            <person name="Wang M."/>
            <person name="Liu G.H."/>
            <person name="Yang H.J."/>
            <person name="Xiao X.J."/>
            <person name="Hsiao Y.Y."/>
            <person name="Wu W.L."/>
            <person name="Chen Y.Y."/>
            <person name="Mitsuda N."/>
            <person name="Ohme-Takagi M."/>
            <person name="Luo Y.B."/>
            <person name="Van de Peer Y."/>
            <person name="Liu Z.J."/>
        </authorList>
    </citation>
    <scope>NUCLEOTIDE SEQUENCE [LARGE SCALE GENOMIC DNA]</scope>
    <source>
        <tissue evidence="4">The whole plant</tissue>
    </source>
</reference>